<feature type="transmembrane region" description="Helical" evidence="7">
    <location>
        <begin position="328"/>
        <end position="350"/>
    </location>
</feature>
<evidence type="ECO:0000256" key="7">
    <source>
        <dbReference type="SAM" id="Phobius"/>
    </source>
</evidence>
<dbReference type="OrthoDB" id="10261753at2759"/>
<dbReference type="STRING" id="5364.A0A5C3NGX9"/>
<comment type="subcellular location">
    <subcellularLocation>
        <location evidence="1">Membrane</location>
        <topology evidence="1">Multi-pass membrane protein</topology>
    </subcellularLocation>
</comment>
<feature type="transmembrane region" description="Helical" evidence="7">
    <location>
        <begin position="107"/>
        <end position="127"/>
    </location>
</feature>
<dbReference type="GO" id="GO:0015205">
    <property type="term" value="F:nucleobase transmembrane transporter activity"/>
    <property type="evidence" value="ECO:0007669"/>
    <property type="project" value="TreeGrafter"/>
</dbReference>
<feature type="transmembrane region" description="Helical" evidence="7">
    <location>
        <begin position="165"/>
        <end position="196"/>
    </location>
</feature>
<feature type="transmembrane region" description="Helical" evidence="7">
    <location>
        <begin position="247"/>
        <end position="268"/>
    </location>
</feature>
<feature type="transmembrane region" description="Helical" evidence="7">
    <location>
        <begin position="362"/>
        <end position="383"/>
    </location>
</feature>
<dbReference type="EMBL" id="ML213504">
    <property type="protein sequence ID" value="TFK56135.1"/>
    <property type="molecule type" value="Genomic_DNA"/>
</dbReference>
<gene>
    <name evidence="8" type="ORF">OE88DRAFT_1652758</name>
</gene>
<proteinExistence type="inferred from homology"/>
<sequence length="513" mass="54833">MRPGHGPRQRSLSASSSDALYHPIPQAPVAANPAPRRLSISEVDVELSEAEEEDVFEQPVVAGYLDSRIRWVHFILGSAVLLPWNTLITATPFFISRLSGTSLASVFSSYLSIAFTISNFGFLAHATATAKQVSPARRVLTAMLALAVLTLLLTLSTYTHGPPGLFFAFVIVNGVSQAAAGSYLQTSVIAVASLFGPGAMQSLFSGQAAVGVAVSLVQVLSAAASVNDRSPNAPRDPTTDGRAEEKSAFVFFGLSFLFLLVSAAAYIWMTRLPAYHAVVMSEDGPGKGFMRPSLDSDDQTTETHGLVSGPHRRADTTANILRIAKANLIYELSVAYVFIVTLAVFPPITVSIQPTNPATHPLLFSALHFLLYNIGDFIGRYLCSIPSLLLWSARRLAAMSFARTIFIPLFLMCNLQQSDPASVTSSSTPIINSDIAFFVLLLLFGLTNGYVCSMTMISAASLEHNRRLKGRKEDVDIAATVASFSLVTGLVLGSIASFLVRSAVCGGCNPFKG</sequence>
<dbReference type="GO" id="GO:0000329">
    <property type="term" value="C:fungal-type vacuole membrane"/>
    <property type="evidence" value="ECO:0007669"/>
    <property type="project" value="TreeGrafter"/>
</dbReference>
<keyword evidence="4 7" id="KW-0812">Transmembrane</keyword>
<comment type="similarity">
    <text evidence="2">Belongs to the SLC29A/ENT transporter (TC 2.A.57) family.</text>
</comment>
<feature type="transmembrane region" description="Helical" evidence="7">
    <location>
        <begin position="435"/>
        <end position="457"/>
    </location>
</feature>
<evidence type="ECO:0000256" key="3">
    <source>
        <dbReference type="ARBA" id="ARBA00022448"/>
    </source>
</evidence>
<reference evidence="8 9" key="1">
    <citation type="journal article" date="2019" name="Nat. Ecol. Evol.">
        <title>Megaphylogeny resolves global patterns of mushroom evolution.</title>
        <authorList>
            <person name="Varga T."/>
            <person name="Krizsan K."/>
            <person name="Foldi C."/>
            <person name="Dima B."/>
            <person name="Sanchez-Garcia M."/>
            <person name="Sanchez-Ramirez S."/>
            <person name="Szollosi G.J."/>
            <person name="Szarkandi J.G."/>
            <person name="Papp V."/>
            <person name="Albert L."/>
            <person name="Andreopoulos W."/>
            <person name="Angelini C."/>
            <person name="Antonin V."/>
            <person name="Barry K.W."/>
            <person name="Bougher N.L."/>
            <person name="Buchanan P."/>
            <person name="Buyck B."/>
            <person name="Bense V."/>
            <person name="Catcheside P."/>
            <person name="Chovatia M."/>
            <person name="Cooper J."/>
            <person name="Damon W."/>
            <person name="Desjardin D."/>
            <person name="Finy P."/>
            <person name="Geml J."/>
            <person name="Haridas S."/>
            <person name="Hughes K."/>
            <person name="Justo A."/>
            <person name="Karasinski D."/>
            <person name="Kautmanova I."/>
            <person name="Kiss B."/>
            <person name="Kocsube S."/>
            <person name="Kotiranta H."/>
            <person name="LaButti K.M."/>
            <person name="Lechner B.E."/>
            <person name="Liimatainen K."/>
            <person name="Lipzen A."/>
            <person name="Lukacs Z."/>
            <person name="Mihaltcheva S."/>
            <person name="Morgado L.N."/>
            <person name="Niskanen T."/>
            <person name="Noordeloos M.E."/>
            <person name="Ohm R.A."/>
            <person name="Ortiz-Santana B."/>
            <person name="Ovrebo C."/>
            <person name="Racz N."/>
            <person name="Riley R."/>
            <person name="Savchenko A."/>
            <person name="Shiryaev A."/>
            <person name="Soop K."/>
            <person name="Spirin V."/>
            <person name="Szebenyi C."/>
            <person name="Tomsovsky M."/>
            <person name="Tulloss R.E."/>
            <person name="Uehling J."/>
            <person name="Grigoriev I.V."/>
            <person name="Vagvolgyi C."/>
            <person name="Papp T."/>
            <person name="Martin F.M."/>
            <person name="Miettinen O."/>
            <person name="Hibbett D.S."/>
            <person name="Nagy L.G."/>
        </authorList>
    </citation>
    <scope>NUCLEOTIDE SEQUENCE [LARGE SCALE GENOMIC DNA]</scope>
    <source>
        <strain evidence="8 9">OMC1185</strain>
    </source>
</reference>
<organism evidence="8 9">
    <name type="scientific">Heliocybe sulcata</name>
    <dbReference type="NCBI Taxonomy" id="5364"/>
    <lineage>
        <taxon>Eukaryota</taxon>
        <taxon>Fungi</taxon>
        <taxon>Dikarya</taxon>
        <taxon>Basidiomycota</taxon>
        <taxon>Agaricomycotina</taxon>
        <taxon>Agaricomycetes</taxon>
        <taxon>Gloeophyllales</taxon>
        <taxon>Gloeophyllaceae</taxon>
        <taxon>Heliocybe</taxon>
    </lineage>
</organism>
<evidence type="ECO:0000256" key="2">
    <source>
        <dbReference type="ARBA" id="ARBA00007965"/>
    </source>
</evidence>
<feature type="transmembrane region" description="Helical" evidence="7">
    <location>
        <begin position="74"/>
        <end position="95"/>
    </location>
</feature>
<feature type="transmembrane region" description="Helical" evidence="7">
    <location>
        <begin position="208"/>
        <end position="227"/>
    </location>
</feature>
<keyword evidence="9" id="KW-1185">Reference proteome</keyword>
<accession>A0A5C3NGX9</accession>
<keyword evidence="3" id="KW-0813">Transport</keyword>
<dbReference type="AlphaFoldDB" id="A0A5C3NGX9"/>
<dbReference type="InterPro" id="IPR002259">
    <property type="entry name" value="Eqnu_transpt"/>
</dbReference>
<evidence type="ECO:0000256" key="6">
    <source>
        <dbReference type="ARBA" id="ARBA00023136"/>
    </source>
</evidence>
<keyword evidence="6 7" id="KW-0472">Membrane</keyword>
<name>A0A5C3NGX9_9AGAM</name>
<dbReference type="Pfam" id="PF01733">
    <property type="entry name" value="Nucleoside_tran"/>
    <property type="match status" value="1"/>
</dbReference>
<dbReference type="PANTHER" id="PTHR10332">
    <property type="entry name" value="EQUILIBRATIVE NUCLEOSIDE TRANSPORTER"/>
    <property type="match status" value="1"/>
</dbReference>
<evidence type="ECO:0000256" key="1">
    <source>
        <dbReference type="ARBA" id="ARBA00004141"/>
    </source>
</evidence>
<keyword evidence="5 7" id="KW-1133">Transmembrane helix</keyword>
<feature type="transmembrane region" description="Helical" evidence="7">
    <location>
        <begin position="477"/>
        <end position="500"/>
    </location>
</feature>
<dbReference type="PANTHER" id="PTHR10332:SF88">
    <property type="entry name" value="EQUILIBRATIVE NUCLEOSIDE TRANSPORTER 1, ISOFORM A"/>
    <property type="match status" value="1"/>
</dbReference>
<evidence type="ECO:0000313" key="8">
    <source>
        <dbReference type="EMBL" id="TFK56135.1"/>
    </source>
</evidence>
<dbReference type="PRINTS" id="PR01130">
    <property type="entry name" value="DERENTRNSPRT"/>
</dbReference>
<dbReference type="InterPro" id="IPR036259">
    <property type="entry name" value="MFS_trans_sf"/>
</dbReference>
<protein>
    <recommendedName>
        <fullName evidence="10">Nucleoside transporter</fullName>
    </recommendedName>
</protein>
<dbReference type="PIRSF" id="PIRSF016379">
    <property type="entry name" value="ENT"/>
    <property type="match status" value="1"/>
</dbReference>
<dbReference type="GO" id="GO:0005886">
    <property type="term" value="C:plasma membrane"/>
    <property type="evidence" value="ECO:0007669"/>
    <property type="project" value="TreeGrafter"/>
</dbReference>
<evidence type="ECO:0000256" key="5">
    <source>
        <dbReference type="ARBA" id="ARBA00022989"/>
    </source>
</evidence>
<dbReference type="SUPFAM" id="SSF103473">
    <property type="entry name" value="MFS general substrate transporter"/>
    <property type="match status" value="1"/>
</dbReference>
<evidence type="ECO:0000313" key="9">
    <source>
        <dbReference type="Proteomes" id="UP000305948"/>
    </source>
</evidence>
<evidence type="ECO:0008006" key="10">
    <source>
        <dbReference type="Google" id="ProtNLM"/>
    </source>
</evidence>
<dbReference type="GO" id="GO:0034257">
    <property type="term" value="F:nicotinamide riboside transmembrane transporter activity"/>
    <property type="evidence" value="ECO:0007669"/>
    <property type="project" value="TreeGrafter"/>
</dbReference>
<dbReference type="Proteomes" id="UP000305948">
    <property type="component" value="Unassembled WGS sequence"/>
</dbReference>
<feature type="transmembrane region" description="Helical" evidence="7">
    <location>
        <begin position="139"/>
        <end position="159"/>
    </location>
</feature>
<evidence type="ECO:0000256" key="4">
    <source>
        <dbReference type="ARBA" id="ARBA00022692"/>
    </source>
</evidence>